<dbReference type="EMBL" id="JARBHB010000006">
    <property type="protein sequence ID" value="KAJ8881036.1"/>
    <property type="molecule type" value="Genomic_DNA"/>
</dbReference>
<proteinExistence type="predicted"/>
<name>A0ABQ9H9W5_9NEOP</name>
<organism evidence="1 2">
    <name type="scientific">Dryococelus australis</name>
    <dbReference type="NCBI Taxonomy" id="614101"/>
    <lineage>
        <taxon>Eukaryota</taxon>
        <taxon>Metazoa</taxon>
        <taxon>Ecdysozoa</taxon>
        <taxon>Arthropoda</taxon>
        <taxon>Hexapoda</taxon>
        <taxon>Insecta</taxon>
        <taxon>Pterygota</taxon>
        <taxon>Neoptera</taxon>
        <taxon>Polyneoptera</taxon>
        <taxon>Phasmatodea</taxon>
        <taxon>Verophasmatodea</taxon>
        <taxon>Anareolatae</taxon>
        <taxon>Phasmatidae</taxon>
        <taxon>Eurycanthinae</taxon>
        <taxon>Dryococelus</taxon>
    </lineage>
</organism>
<evidence type="ECO:0000313" key="2">
    <source>
        <dbReference type="Proteomes" id="UP001159363"/>
    </source>
</evidence>
<gene>
    <name evidence="1" type="ORF">PR048_017509</name>
</gene>
<reference evidence="1 2" key="1">
    <citation type="submission" date="2023-02" db="EMBL/GenBank/DDBJ databases">
        <title>LHISI_Scaffold_Assembly.</title>
        <authorList>
            <person name="Stuart O.P."/>
            <person name="Cleave R."/>
            <person name="Magrath M.J.L."/>
            <person name="Mikheyev A.S."/>
        </authorList>
    </citation>
    <scope>NUCLEOTIDE SEQUENCE [LARGE SCALE GENOMIC DNA]</scope>
    <source>
        <strain evidence="1">Daus_M_001</strain>
        <tissue evidence="1">Leg muscle</tissue>
    </source>
</reference>
<comment type="caution">
    <text evidence="1">The sequence shown here is derived from an EMBL/GenBank/DDBJ whole genome shotgun (WGS) entry which is preliminary data.</text>
</comment>
<accession>A0ABQ9H9W5</accession>
<dbReference type="Proteomes" id="UP001159363">
    <property type="component" value="Chromosome 5"/>
</dbReference>
<sequence>MQNLLSKPLRFVSKWHPNLKNKPVRLKLHGLGQILHHQDNHHPRSISTLIIVHIASCTYSSVNIPLQQHDYKHTHRILSSYGCATENVIYLLQCNHCDVEYIYLTINPGKGWYKISYNWCYSTIVTCDVDSASLKQNFRIKMLGTSSPLHHKIQVAFSRMAPRFSRVGIIPYNASGLRFFSGISCFLCHCILALLHTHYASPLLTLLRASKSLLFSSQFYHQRSSRLGRPDCPYLSATSMMLHHITDTPTGKREYTVDLLGNSGAVDDDEPGTGPRLLTGVARSSTHWVGTRQAQGSR</sequence>
<keyword evidence="2" id="KW-1185">Reference proteome</keyword>
<protein>
    <submittedName>
        <fullName evidence="1">Uncharacterized protein</fullName>
    </submittedName>
</protein>
<evidence type="ECO:0000313" key="1">
    <source>
        <dbReference type="EMBL" id="KAJ8881036.1"/>
    </source>
</evidence>